<keyword evidence="4 7" id="KW-0812">Transmembrane</keyword>
<dbReference type="InterPro" id="IPR003339">
    <property type="entry name" value="ABC/ECF_trnsptr_transmembrane"/>
</dbReference>
<feature type="transmembrane region" description="Helical" evidence="7">
    <location>
        <begin position="28"/>
        <end position="53"/>
    </location>
</feature>
<dbReference type="Pfam" id="PF02361">
    <property type="entry name" value="CbiQ"/>
    <property type="match status" value="1"/>
</dbReference>
<gene>
    <name evidence="8" type="ORF">BIT28_15765</name>
</gene>
<evidence type="ECO:0000313" key="9">
    <source>
        <dbReference type="Proteomes" id="UP000186905"/>
    </source>
</evidence>
<evidence type="ECO:0000256" key="1">
    <source>
        <dbReference type="ARBA" id="ARBA00004141"/>
    </source>
</evidence>
<comment type="subcellular location">
    <subcellularLocation>
        <location evidence="1">Membrane</location>
        <topology evidence="1">Multi-pass membrane protein</topology>
    </subcellularLocation>
</comment>
<evidence type="ECO:0000256" key="7">
    <source>
        <dbReference type="SAM" id="Phobius"/>
    </source>
</evidence>
<dbReference type="CDD" id="cd16914">
    <property type="entry name" value="EcfT"/>
    <property type="match status" value="1"/>
</dbReference>
<feature type="transmembrane region" description="Helical" evidence="7">
    <location>
        <begin position="65"/>
        <end position="84"/>
    </location>
</feature>
<evidence type="ECO:0000313" key="8">
    <source>
        <dbReference type="EMBL" id="OLQ80529.1"/>
    </source>
</evidence>
<dbReference type="RefSeq" id="WP_075762249.1">
    <property type="nucleotide sequence ID" value="NZ_MJIL01000046.1"/>
</dbReference>
<dbReference type="Proteomes" id="UP000186905">
    <property type="component" value="Unassembled WGS sequence"/>
</dbReference>
<comment type="similarity">
    <text evidence="2">Belongs to the CbiQ family.</text>
</comment>
<dbReference type="AlphaFoldDB" id="A0A1Q9GYW5"/>
<evidence type="ECO:0000256" key="3">
    <source>
        <dbReference type="ARBA" id="ARBA00022475"/>
    </source>
</evidence>
<keyword evidence="5 7" id="KW-1133">Transmembrane helix</keyword>
<dbReference type="STRING" id="1903952.BIT28_15765"/>
<evidence type="ECO:0008006" key="10">
    <source>
        <dbReference type="Google" id="ProtNLM"/>
    </source>
</evidence>
<comment type="caution">
    <text evidence="8">The sequence shown here is derived from an EMBL/GenBank/DDBJ whole genome shotgun (WGS) entry which is preliminary data.</text>
</comment>
<evidence type="ECO:0000256" key="2">
    <source>
        <dbReference type="ARBA" id="ARBA00008564"/>
    </source>
</evidence>
<feature type="transmembrane region" description="Helical" evidence="7">
    <location>
        <begin position="238"/>
        <end position="261"/>
    </location>
</feature>
<keyword evidence="6 7" id="KW-0472">Membrane</keyword>
<dbReference type="PANTHER" id="PTHR34857:SF2">
    <property type="entry name" value="SLL0384 PROTEIN"/>
    <property type="match status" value="1"/>
</dbReference>
<dbReference type="GO" id="GO:0005886">
    <property type="term" value="C:plasma membrane"/>
    <property type="evidence" value="ECO:0007669"/>
    <property type="project" value="UniProtKB-ARBA"/>
</dbReference>
<accession>A0A1Q9GYW5</accession>
<evidence type="ECO:0000256" key="6">
    <source>
        <dbReference type="ARBA" id="ARBA00023136"/>
    </source>
</evidence>
<evidence type="ECO:0000256" key="4">
    <source>
        <dbReference type="ARBA" id="ARBA00022692"/>
    </source>
</evidence>
<evidence type="ECO:0000256" key="5">
    <source>
        <dbReference type="ARBA" id="ARBA00022989"/>
    </source>
</evidence>
<keyword evidence="9" id="KW-1185">Reference proteome</keyword>
<name>A0A1Q9GYW5_9GAMM</name>
<reference evidence="8 9" key="1">
    <citation type="submission" date="2016-09" db="EMBL/GenBank/DDBJ databases">
        <title>Photobacterium proteolyticum sp. nov. a protease producing bacterium isolated from ocean sediments of Laizhou Bay.</title>
        <authorList>
            <person name="Li Y."/>
        </authorList>
    </citation>
    <scope>NUCLEOTIDE SEQUENCE [LARGE SCALE GENOMIC DNA]</scope>
    <source>
        <strain evidence="8 9">13-12</strain>
    </source>
</reference>
<organism evidence="8 9">
    <name type="scientific">Photobacterium proteolyticum</name>
    <dbReference type="NCBI Taxonomy" id="1903952"/>
    <lineage>
        <taxon>Bacteria</taxon>
        <taxon>Pseudomonadati</taxon>
        <taxon>Pseudomonadota</taxon>
        <taxon>Gammaproteobacteria</taxon>
        <taxon>Vibrionales</taxon>
        <taxon>Vibrionaceae</taxon>
        <taxon>Photobacterium</taxon>
    </lineage>
</organism>
<dbReference type="PANTHER" id="PTHR34857">
    <property type="entry name" value="SLL0384 PROTEIN"/>
    <property type="match status" value="1"/>
</dbReference>
<dbReference type="OrthoDB" id="4533at2"/>
<protein>
    <recommendedName>
        <fullName evidence="10">Cobalt ECF transporter T component CbiQ</fullName>
    </recommendedName>
</protein>
<feature type="transmembrane region" description="Helical" evidence="7">
    <location>
        <begin position="146"/>
        <end position="164"/>
    </location>
</feature>
<keyword evidence="3" id="KW-1003">Cell membrane</keyword>
<proteinExistence type="inferred from homology"/>
<dbReference type="EMBL" id="MJIL01000046">
    <property type="protein sequence ID" value="OLQ80529.1"/>
    <property type="molecule type" value="Genomic_DNA"/>
</dbReference>
<dbReference type="InterPro" id="IPR051611">
    <property type="entry name" value="ECF_transporter_component"/>
</dbReference>
<sequence>MIDALLATSSTQMSSVNAAPRVRLLLAIVVAAAVVMNKQWVPLFGYGLLALHLWQHSLVGLCTGLKRLAAVDGFIVFTVILLPFTEPGEVAFHVGEMAVTREGMTLTAMILFKANILVITLMALCAGLNAMSLSYALAELKVPHKLVLIMQLSIRYISVMHLEFKRLRQAMKARGFRPDSSLHTWRSYGYLFGMMLVRALDRADRIWLAMKCRGFNGRFPQTPTVPLSARDKRYLGGYLIIVALIFHGDIAVSWLVSILPIQEWS</sequence>